<evidence type="ECO:0000259" key="4">
    <source>
        <dbReference type="Pfam" id="PF25473"/>
    </source>
</evidence>
<dbReference type="Proteomes" id="UP001201812">
    <property type="component" value="Unassembled WGS sequence"/>
</dbReference>
<evidence type="ECO:0000256" key="2">
    <source>
        <dbReference type="SAM" id="MobiDB-lite"/>
    </source>
</evidence>
<feature type="transmembrane region" description="Helical" evidence="3">
    <location>
        <begin position="20"/>
        <end position="41"/>
    </location>
</feature>
<keyword evidence="3" id="KW-1133">Transmembrane helix</keyword>
<feature type="region of interest" description="Disordered" evidence="2">
    <location>
        <begin position="102"/>
        <end position="148"/>
    </location>
</feature>
<dbReference type="EMBL" id="JAKKPZ010000002">
    <property type="protein sequence ID" value="KAI1725766.1"/>
    <property type="molecule type" value="Genomic_DNA"/>
</dbReference>
<keyword evidence="3" id="KW-0472">Membrane</keyword>
<evidence type="ECO:0000313" key="5">
    <source>
        <dbReference type="EMBL" id="KAI1725766.1"/>
    </source>
</evidence>
<dbReference type="PANTHER" id="PTHR21845:SF2">
    <property type="entry name" value="MATRIX-REMODELING-ASSOCIATED PROTEIN 7"/>
    <property type="match status" value="1"/>
</dbReference>
<gene>
    <name evidence="5" type="ORF">DdX_02444</name>
</gene>
<dbReference type="Pfam" id="PF25473">
    <property type="entry name" value="MXRA7_helical"/>
    <property type="match status" value="1"/>
</dbReference>
<dbReference type="PANTHER" id="PTHR21845">
    <property type="entry name" value="TRANSMEMBRANE ANCHOR PROTEIN 1"/>
    <property type="match status" value="1"/>
</dbReference>
<keyword evidence="1" id="KW-0175">Coiled coil</keyword>
<dbReference type="AlphaFoldDB" id="A0AAD4NHN8"/>
<feature type="domain" description="Matrix-remodeling-associated protein 7 helical" evidence="4">
    <location>
        <begin position="181"/>
        <end position="242"/>
    </location>
</feature>
<sequence length="243" mass="27518">MDTTHINDIVREFFSNPTVLLSFAIVIGTAVGLPFATLYLFRLWRYYQAIANPQPIVNDQEPPPVEGTFNPDIISELFYVPKERLVDCDEEEETVRLLPDVQQGSEAEQLEDIESVDIANETTNISDTDSVNDQPRALKEGEQSKLASSIPKKLEKIANVDDETAKTLKNLSEAGLHGKLATAQLRARTQKIEQAMSDEEREKERQIRNEQLNSIFQMMQTQGNKFGVNDKNELAEQMKLYSV</sequence>
<feature type="compositionally biased region" description="Polar residues" evidence="2">
    <location>
        <begin position="120"/>
        <end position="133"/>
    </location>
</feature>
<feature type="coiled-coil region" evidence="1">
    <location>
        <begin position="182"/>
        <end position="209"/>
    </location>
</feature>
<reference evidence="5" key="1">
    <citation type="submission" date="2022-01" db="EMBL/GenBank/DDBJ databases">
        <title>Genome Sequence Resource for Two Populations of Ditylenchus destructor, the Migratory Endoparasitic Phytonematode.</title>
        <authorList>
            <person name="Zhang H."/>
            <person name="Lin R."/>
            <person name="Xie B."/>
        </authorList>
    </citation>
    <scope>NUCLEOTIDE SEQUENCE</scope>
    <source>
        <strain evidence="5">BazhouSP</strain>
    </source>
</reference>
<organism evidence="5 6">
    <name type="scientific">Ditylenchus destructor</name>
    <dbReference type="NCBI Taxonomy" id="166010"/>
    <lineage>
        <taxon>Eukaryota</taxon>
        <taxon>Metazoa</taxon>
        <taxon>Ecdysozoa</taxon>
        <taxon>Nematoda</taxon>
        <taxon>Chromadorea</taxon>
        <taxon>Rhabditida</taxon>
        <taxon>Tylenchina</taxon>
        <taxon>Tylenchomorpha</taxon>
        <taxon>Sphaerularioidea</taxon>
        <taxon>Anguinidae</taxon>
        <taxon>Anguininae</taxon>
        <taxon>Ditylenchus</taxon>
    </lineage>
</organism>
<proteinExistence type="predicted"/>
<dbReference type="InterPro" id="IPR057534">
    <property type="entry name" value="MXRA7_helical"/>
</dbReference>
<dbReference type="InterPro" id="IPR026622">
    <property type="entry name" value="Mxra7"/>
</dbReference>
<protein>
    <recommendedName>
        <fullName evidence="4">Matrix-remodeling-associated protein 7 helical domain-containing protein</fullName>
    </recommendedName>
</protein>
<name>A0AAD4NHN8_9BILA</name>
<comment type="caution">
    <text evidence="5">The sequence shown here is derived from an EMBL/GenBank/DDBJ whole genome shotgun (WGS) entry which is preliminary data.</text>
</comment>
<evidence type="ECO:0000313" key="6">
    <source>
        <dbReference type="Proteomes" id="UP001201812"/>
    </source>
</evidence>
<keyword evidence="3" id="KW-0812">Transmembrane</keyword>
<accession>A0AAD4NHN8</accession>
<evidence type="ECO:0000256" key="1">
    <source>
        <dbReference type="SAM" id="Coils"/>
    </source>
</evidence>
<keyword evidence="6" id="KW-1185">Reference proteome</keyword>
<evidence type="ECO:0000256" key="3">
    <source>
        <dbReference type="SAM" id="Phobius"/>
    </source>
</evidence>